<feature type="domain" description="Putative tail fiber protein gp53-like C-terminal" evidence="2">
    <location>
        <begin position="429"/>
        <end position="520"/>
    </location>
</feature>
<dbReference type="Pfam" id="PF12571">
    <property type="entry name" value="Phage_tail_fib"/>
    <property type="match status" value="1"/>
</dbReference>
<comment type="caution">
    <text evidence="3">The sequence shown here is derived from an EMBL/GenBank/DDBJ whole genome shotgun (WGS) entry which is preliminary data.</text>
</comment>
<dbReference type="PANTHER" id="PTHR35191:SF1">
    <property type="entry name" value="PROPHAGE SIDE TAIL FIBER PROTEIN HOMOLOG STFQ-RELATED"/>
    <property type="match status" value="1"/>
</dbReference>
<name>A0A0J6GEZ2_PSETA</name>
<keyword evidence="6" id="KW-1185">Reference proteome</keyword>
<dbReference type="PANTHER" id="PTHR35191">
    <property type="entry name" value="PROPHAGE SIDE TAIL FIBER PROTEIN HOMOLOG STFQ-RELATED"/>
    <property type="match status" value="1"/>
</dbReference>
<dbReference type="OrthoDB" id="9810174at2"/>
<dbReference type="InterPro" id="IPR054075">
    <property type="entry name" value="Gp53-like_C"/>
</dbReference>
<feature type="domain" description="Phage tail fibre protein N-terminal" evidence="1">
    <location>
        <begin position="8"/>
        <end position="150"/>
    </location>
</feature>
<dbReference type="Gene3D" id="2.60.40.3940">
    <property type="match status" value="1"/>
</dbReference>
<dbReference type="Proteomes" id="UP000036395">
    <property type="component" value="Unassembled WGS sequence"/>
</dbReference>
<accession>A0A0J6GEZ2</accession>
<evidence type="ECO:0000313" key="6">
    <source>
        <dbReference type="Proteomes" id="UP000183155"/>
    </source>
</evidence>
<evidence type="ECO:0000313" key="3">
    <source>
        <dbReference type="EMBL" id="KMM83331.1"/>
    </source>
</evidence>
<dbReference type="PATRIC" id="fig|47884.3.peg.4359"/>
<proteinExistence type="predicted"/>
<protein>
    <submittedName>
        <fullName evidence="4">Phage tail-collar fibre protein</fullName>
    </submittedName>
</protein>
<dbReference type="EMBL" id="JYLA01000008">
    <property type="protein sequence ID" value="KMM83331.1"/>
    <property type="molecule type" value="Genomic_DNA"/>
</dbReference>
<dbReference type="Proteomes" id="UP000183155">
    <property type="component" value="Unassembled WGS sequence"/>
</dbReference>
<organism evidence="3 5">
    <name type="scientific">Pseudomonas taetrolens</name>
    <dbReference type="NCBI Taxonomy" id="47884"/>
    <lineage>
        <taxon>Bacteria</taxon>
        <taxon>Pseudomonadati</taxon>
        <taxon>Pseudomonadota</taxon>
        <taxon>Gammaproteobacteria</taxon>
        <taxon>Pseudomonadales</taxon>
        <taxon>Pseudomonadaceae</taxon>
        <taxon>Pseudomonas</taxon>
    </lineage>
</organism>
<evidence type="ECO:0000259" key="1">
    <source>
        <dbReference type="Pfam" id="PF12571"/>
    </source>
</evidence>
<dbReference type="InterPro" id="IPR022225">
    <property type="entry name" value="Phage_tail_fibre_N"/>
</dbReference>
<reference evidence="3 5" key="1">
    <citation type="submission" date="2015-02" db="EMBL/GenBank/DDBJ databases">
        <title>Pseudomonas helleri sp. nov. and Pseudomonas weihenstephanensis sp. nov., isolated from raw cows milk.</title>
        <authorList>
            <person name="von Neubeck M."/>
            <person name="Huptas C."/>
            <person name="Wenning M."/>
            <person name="Scherer S."/>
        </authorList>
    </citation>
    <scope>NUCLEOTIDE SEQUENCE [LARGE SCALE GENOMIC DNA]</scope>
    <source>
        <strain evidence="3 5">DSM 21104</strain>
    </source>
</reference>
<evidence type="ECO:0000313" key="5">
    <source>
        <dbReference type="Proteomes" id="UP000036395"/>
    </source>
</evidence>
<dbReference type="STRING" id="47884.SAMN04490203_2946"/>
<evidence type="ECO:0000313" key="4">
    <source>
        <dbReference type="EMBL" id="SEC70472.1"/>
    </source>
</evidence>
<dbReference type="Pfam" id="PF21882">
    <property type="entry name" value="Gp53-like_C"/>
    <property type="match status" value="1"/>
</dbReference>
<sequence length="525" mass="54576">MAEQNTLYIAMLTDVGAAQQAKAIANGTPWNITHMGVGDGNGVTPLPSRLQKKLVHENVRMKLNRLTVRADKPVIVAELILPSDIGGWWVREVGLYDSTGALVAVASYPATYKPTLAQGTGRTQGIRLQILVSSTANITIQDDPTLVMATVNTVREEIAKGEAASAVKLKTARKIAVTGDATGDASFDGSANASIALTLADSGVFAGTYSKVTVNAKGLVTGVHSLIQGDIPALDASKITSGTLSRPTSGNAGSATKLQTGRAWTFSGAATGMGWFDGSGDVNVQLALANSGISAGTYSKVTVNAKGLVTGAQSLIQGDIPALDASKITSGTLSRPTSGNAGTATKLQTGRALTFNGAATGMGWFDGSGDVNVQLVLAGLDVSKLISGTLPVARGGTGGNTPAAARSSLGAGVPSTLYHDPNGYWWDKDTGLFVQWGNRFFGDMPGGKWNVQFNFRYEFDTAPFIVIPVIMEHPNSPDPASHITCAIAENSMSTSGFITSFTEYVSAAQNFGVRWIAVGYRVKPI</sequence>
<evidence type="ECO:0000259" key="2">
    <source>
        <dbReference type="Pfam" id="PF21882"/>
    </source>
</evidence>
<dbReference type="InterPro" id="IPR051934">
    <property type="entry name" value="Phage_Tail_Fiber_Structural"/>
</dbReference>
<dbReference type="RefSeq" id="WP_048383197.1">
    <property type="nucleotide sequence ID" value="NZ_FNRS01000001.1"/>
</dbReference>
<dbReference type="EMBL" id="FNRS01000001">
    <property type="protein sequence ID" value="SEC70472.1"/>
    <property type="molecule type" value="Genomic_DNA"/>
</dbReference>
<gene>
    <name evidence="4" type="ORF">SAMN04490203_2946</name>
    <name evidence="3" type="ORF">TU78_19290</name>
</gene>
<dbReference type="AlphaFoldDB" id="A0A0J6GEZ2"/>
<reference evidence="4 6" key="2">
    <citation type="submission" date="2016-10" db="EMBL/GenBank/DDBJ databases">
        <authorList>
            <person name="Varghese N."/>
            <person name="Submissions S."/>
        </authorList>
    </citation>
    <scope>NUCLEOTIDE SEQUENCE [LARGE SCALE GENOMIC DNA]</scope>
    <source>
        <strain evidence="4 6">BS3652</strain>
    </source>
</reference>